<dbReference type="AlphaFoldDB" id="A0A7J4ZNH3"/>
<comment type="caution">
    <text evidence="2">The sequence shown here is derived from an EMBL/GenBank/DDBJ whole genome shotgun (WGS) entry which is preliminary data.</text>
</comment>
<keyword evidence="3" id="KW-1185">Reference proteome</keyword>
<dbReference type="Proteomes" id="UP000420562">
    <property type="component" value="Unassembled WGS sequence"/>
</dbReference>
<reference evidence="2 3" key="1">
    <citation type="submission" date="2019-09" db="EMBL/GenBank/DDBJ databases">
        <title>Geobacter sp. Red96, a novel strain isolated from paddy soil.</title>
        <authorList>
            <person name="Xu Z."/>
            <person name="Masuda Y."/>
            <person name="Itoh H."/>
            <person name="Senoo K."/>
        </authorList>
    </citation>
    <scope>NUCLEOTIDE SEQUENCE [LARGE SCALE GENOMIC DNA]</scope>
    <source>
        <strain evidence="2 3">Red96</strain>
    </source>
</reference>
<evidence type="ECO:0000313" key="3">
    <source>
        <dbReference type="Proteomes" id="UP000420562"/>
    </source>
</evidence>
<dbReference type="EMBL" id="VZQZ01000010">
    <property type="protein sequence ID" value="KAB0664050.1"/>
    <property type="molecule type" value="Genomic_DNA"/>
</dbReference>
<accession>A0A7J4ZNH3</accession>
<feature type="coiled-coil region" evidence="1">
    <location>
        <begin position="9"/>
        <end position="36"/>
    </location>
</feature>
<organism evidence="2 3">
    <name type="scientific">Oryzomonas japonica</name>
    <dbReference type="NCBI Taxonomy" id="2603858"/>
    <lineage>
        <taxon>Bacteria</taxon>
        <taxon>Pseudomonadati</taxon>
        <taxon>Thermodesulfobacteriota</taxon>
        <taxon>Desulfuromonadia</taxon>
        <taxon>Geobacterales</taxon>
        <taxon>Geobacteraceae</taxon>
        <taxon>Oryzomonas</taxon>
    </lineage>
</organism>
<protein>
    <submittedName>
        <fullName evidence="2">Coiled coil domain-containing protein</fullName>
    </submittedName>
</protein>
<sequence length="96" mass="10960">MGDTRKAYEEKLDAQLKEWNAQIALFKAKAEKMTADMKVEYEKAIESLQHKQGEAGIKLRELKASGDEAWEDVKKGLEKAWTEVKAAFHEATSKFK</sequence>
<name>A0A7J4ZNH3_9BACT</name>
<evidence type="ECO:0000313" key="2">
    <source>
        <dbReference type="EMBL" id="KAB0664050.1"/>
    </source>
</evidence>
<dbReference type="RefSeq" id="WP_151129368.1">
    <property type="nucleotide sequence ID" value="NZ_VZQZ01000010.1"/>
</dbReference>
<gene>
    <name evidence="2" type="ORF">F6V25_14680</name>
</gene>
<keyword evidence="1" id="KW-0175">Coiled coil</keyword>
<proteinExistence type="predicted"/>
<evidence type="ECO:0000256" key="1">
    <source>
        <dbReference type="SAM" id="Coils"/>
    </source>
</evidence>